<comment type="caution">
    <text evidence="7">The sequence shown here is derived from an EMBL/GenBank/DDBJ whole genome shotgun (WGS) entry which is preliminary data.</text>
</comment>
<keyword evidence="3 6" id="KW-0812">Transmembrane</keyword>
<comment type="subcellular location">
    <subcellularLocation>
        <location evidence="1 6">Membrane</location>
        <topology evidence="1 6">Multi-pass membrane protein</topology>
    </subcellularLocation>
</comment>
<evidence type="ECO:0000313" key="7">
    <source>
        <dbReference type="EMBL" id="KAJ8310931.1"/>
    </source>
</evidence>
<dbReference type="Proteomes" id="UP001217089">
    <property type="component" value="Unassembled WGS sequence"/>
</dbReference>
<feature type="transmembrane region" description="Helical" evidence="6">
    <location>
        <begin position="42"/>
        <end position="58"/>
    </location>
</feature>
<dbReference type="Pfam" id="PF03134">
    <property type="entry name" value="TB2_DP1_HVA22"/>
    <property type="match status" value="1"/>
</dbReference>
<evidence type="ECO:0000256" key="6">
    <source>
        <dbReference type="RuleBase" id="RU362006"/>
    </source>
</evidence>
<name>A0ABQ9F409_TEGGR</name>
<keyword evidence="5 6" id="KW-0472">Membrane</keyword>
<keyword evidence="4 6" id="KW-1133">Transmembrane helix</keyword>
<protein>
    <recommendedName>
        <fullName evidence="6">Receptor expression-enhancing protein</fullName>
    </recommendedName>
</protein>
<dbReference type="PANTHER" id="PTHR12300:SF161">
    <property type="entry name" value="RECEPTOR EXPRESSION-ENHANCING PROTEIN"/>
    <property type="match status" value="1"/>
</dbReference>
<comment type="similarity">
    <text evidence="2 6">Belongs to the DP1 family.</text>
</comment>
<evidence type="ECO:0000256" key="2">
    <source>
        <dbReference type="ARBA" id="ARBA00008573"/>
    </source>
</evidence>
<organism evidence="7 8">
    <name type="scientific">Tegillarca granosa</name>
    <name type="common">Malaysian cockle</name>
    <name type="synonym">Anadara granosa</name>
    <dbReference type="NCBI Taxonomy" id="220873"/>
    <lineage>
        <taxon>Eukaryota</taxon>
        <taxon>Metazoa</taxon>
        <taxon>Spiralia</taxon>
        <taxon>Lophotrochozoa</taxon>
        <taxon>Mollusca</taxon>
        <taxon>Bivalvia</taxon>
        <taxon>Autobranchia</taxon>
        <taxon>Pteriomorphia</taxon>
        <taxon>Arcoida</taxon>
        <taxon>Arcoidea</taxon>
        <taxon>Arcidae</taxon>
        <taxon>Tegillarca</taxon>
    </lineage>
</organism>
<feature type="transmembrane region" description="Helical" evidence="6">
    <location>
        <begin position="128"/>
        <end position="146"/>
    </location>
</feature>
<gene>
    <name evidence="7" type="ORF">KUTeg_011516</name>
</gene>
<dbReference type="PANTHER" id="PTHR12300">
    <property type="entry name" value="HVA22-LIKE PROTEINS"/>
    <property type="match status" value="1"/>
</dbReference>
<reference evidence="7 8" key="1">
    <citation type="submission" date="2022-12" db="EMBL/GenBank/DDBJ databases">
        <title>Chromosome-level genome of Tegillarca granosa.</title>
        <authorList>
            <person name="Kim J."/>
        </authorList>
    </citation>
    <scope>NUCLEOTIDE SEQUENCE [LARGE SCALE GENOMIC DNA]</scope>
    <source>
        <strain evidence="7">Teg-2019</strain>
        <tissue evidence="7">Adductor muscle</tissue>
    </source>
</reference>
<dbReference type="InterPro" id="IPR004345">
    <property type="entry name" value="TB2_DP1_HVA22"/>
</dbReference>
<dbReference type="EMBL" id="JARBDR010000636">
    <property type="protein sequence ID" value="KAJ8310931.1"/>
    <property type="molecule type" value="Genomic_DNA"/>
</dbReference>
<sequence>MAKAVSENVENWKAKFDKILHEKNAFTDLLEKVEAKTGVRRLYLVLALSLIMALYLMIGYGAQFLCNFIGFCIQLMHQFFFYFDRVKAIESTSKDDDTQWLTYWVVYSFFSLLEFFTDIFLFWIPFYWFFKCVFLVWCFAPAQWNGSNMIYNRLIRPFVLRYQTKIDKAIDDATEVVKEVGGVAEGLANEAASDAIRRRVVGDDGKQD</sequence>
<evidence type="ECO:0000313" key="8">
    <source>
        <dbReference type="Proteomes" id="UP001217089"/>
    </source>
</evidence>
<evidence type="ECO:0000256" key="5">
    <source>
        <dbReference type="ARBA" id="ARBA00023136"/>
    </source>
</evidence>
<evidence type="ECO:0000256" key="3">
    <source>
        <dbReference type="ARBA" id="ARBA00022692"/>
    </source>
</evidence>
<evidence type="ECO:0000256" key="1">
    <source>
        <dbReference type="ARBA" id="ARBA00004141"/>
    </source>
</evidence>
<keyword evidence="8" id="KW-1185">Reference proteome</keyword>
<proteinExistence type="inferred from homology"/>
<evidence type="ECO:0000256" key="4">
    <source>
        <dbReference type="ARBA" id="ARBA00022989"/>
    </source>
</evidence>
<accession>A0ABQ9F409</accession>